<reference evidence="2" key="1">
    <citation type="submission" date="2022-04" db="EMBL/GenBank/DDBJ databases">
        <title>Hymenobacter sp. isolated from the air.</title>
        <authorList>
            <person name="Won M."/>
            <person name="Lee C.-M."/>
            <person name="Woen H.-Y."/>
            <person name="Kwon S.-W."/>
        </authorList>
    </citation>
    <scope>NUCLEOTIDE SEQUENCE</scope>
    <source>
        <strain evidence="2">5420S-77</strain>
        <plasmid evidence="2">unnamed5</plasmid>
    </source>
</reference>
<evidence type="ECO:0000256" key="1">
    <source>
        <dbReference type="SAM" id="Phobius"/>
    </source>
</evidence>
<keyword evidence="2" id="KW-0614">Plasmid</keyword>
<organism evidence="2 3">
    <name type="scientific">Hymenobacter volaticus</name>
    <dbReference type="NCBI Taxonomy" id="2932254"/>
    <lineage>
        <taxon>Bacteria</taxon>
        <taxon>Pseudomonadati</taxon>
        <taxon>Bacteroidota</taxon>
        <taxon>Cytophagia</taxon>
        <taxon>Cytophagales</taxon>
        <taxon>Hymenobacteraceae</taxon>
        <taxon>Hymenobacter</taxon>
    </lineage>
</organism>
<gene>
    <name evidence="2" type="ORF">MUN86_28095</name>
</gene>
<keyword evidence="1" id="KW-1133">Transmembrane helix</keyword>
<geneLocation type="plasmid" evidence="2 3">
    <name>unnamed5</name>
</geneLocation>
<evidence type="ECO:0000313" key="3">
    <source>
        <dbReference type="Proteomes" id="UP000830401"/>
    </source>
</evidence>
<dbReference type="RefSeq" id="WP_245127300.1">
    <property type="nucleotide sequence ID" value="NZ_CP095066.1"/>
</dbReference>
<feature type="transmembrane region" description="Helical" evidence="1">
    <location>
        <begin position="6"/>
        <end position="22"/>
    </location>
</feature>
<dbReference type="EMBL" id="CP095066">
    <property type="protein sequence ID" value="UOQ69507.1"/>
    <property type="molecule type" value="Genomic_DNA"/>
</dbReference>
<proteinExistence type="predicted"/>
<keyword evidence="3" id="KW-1185">Reference proteome</keyword>
<accession>A0ABY4GEZ0</accession>
<protein>
    <submittedName>
        <fullName evidence="2">Uncharacterized protein</fullName>
    </submittedName>
</protein>
<sequence length="115" mass="13499">MSPLLYVIATLLLLALLWIYRTRRRHQAMQAKQHQDFLTVFAIPAIATPHLTFGSHYGWDSFVVLFHTKDDWQYAQQHHLFPEFKKRIASYYSADFDPDRAIYFGVQNDGQVSPL</sequence>
<name>A0ABY4GEZ0_9BACT</name>
<dbReference type="Proteomes" id="UP000830401">
    <property type="component" value="Plasmid unnamed5"/>
</dbReference>
<keyword evidence="1" id="KW-0472">Membrane</keyword>
<keyword evidence="1" id="KW-0812">Transmembrane</keyword>
<evidence type="ECO:0000313" key="2">
    <source>
        <dbReference type="EMBL" id="UOQ69507.1"/>
    </source>
</evidence>